<dbReference type="AlphaFoldDB" id="A0A914E7G8"/>
<accession>A0A914E7G8</accession>
<dbReference type="Proteomes" id="UP000887540">
    <property type="component" value="Unplaced"/>
</dbReference>
<reference evidence="2" key="1">
    <citation type="submission" date="2022-11" db="UniProtKB">
        <authorList>
            <consortium name="WormBaseParasite"/>
        </authorList>
    </citation>
    <scope>IDENTIFICATION</scope>
</reference>
<dbReference type="WBParaSite" id="ACRNAN_scaffold5944.g32938.t1">
    <property type="protein sequence ID" value="ACRNAN_scaffold5944.g32938.t1"/>
    <property type="gene ID" value="ACRNAN_scaffold5944.g32938"/>
</dbReference>
<evidence type="ECO:0000313" key="1">
    <source>
        <dbReference type="Proteomes" id="UP000887540"/>
    </source>
</evidence>
<organism evidence="1 2">
    <name type="scientific">Acrobeloides nanus</name>
    <dbReference type="NCBI Taxonomy" id="290746"/>
    <lineage>
        <taxon>Eukaryota</taxon>
        <taxon>Metazoa</taxon>
        <taxon>Ecdysozoa</taxon>
        <taxon>Nematoda</taxon>
        <taxon>Chromadorea</taxon>
        <taxon>Rhabditida</taxon>
        <taxon>Tylenchina</taxon>
        <taxon>Cephalobomorpha</taxon>
        <taxon>Cephaloboidea</taxon>
        <taxon>Cephalobidae</taxon>
        <taxon>Acrobeloides</taxon>
    </lineage>
</organism>
<evidence type="ECO:0000313" key="2">
    <source>
        <dbReference type="WBParaSite" id="ACRNAN_scaffold5944.g32938.t1"/>
    </source>
</evidence>
<proteinExistence type="predicted"/>
<keyword evidence="1" id="KW-1185">Reference proteome</keyword>
<name>A0A914E7G8_9BILA</name>
<sequence length="142" mass="15608">MAQYISGQARSISLSRREIASTINENLSNLTPQRLQDITNDTVDTINQIEAMLRHNNVRVRHHARLGIPALPQDPKIRILLERLENSVHVLCLLADAIAGGQGPAVAQEETQAITNGAQNLNQLMNYLFATFTPPTSGAETE</sequence>
<protein>
    <submittedName>
        <fullName evidence="2">Uncharacterized protein</fullName>
    </submittedName>
</protein>